<dbReference type="PANTHER" id="PTHR11567">
    <property type="entry name" value="ACID PHOSPHATASE-RELATED"/>
    <property type="match status" value="1"/>
</dbReference>
<gene>
    <name evidence="9" type="ORF">HERILL_LOCUS7757</name>
</gene>
<evidence type="ECO:0000256" key="5">
    <source>
        <dbReference type="ARBA" id="ARBA00022801"/>
    </source>
</evidence>
<comment type="catalytic activity">
    <reaction evidence="1">
        <text>a phosphate monoester + H2O = an alcohol + phosphate</text>
        <dbReference type="Rhea" id="RHEA:15017"/>
        <dbReference type="ChEBI" id="CHEBI:15377"/>
        <dbReference type="ChEBI" id="CHEBI:30879"/>
        <dbReference type="ChEBI" id="CHEBI:43474"/>
        <dbReference type="ChEBI" id="CHEBI:67140"/>
        <dbReference type="EC" id="3.1.3.2"/>
    </reaction>
</comment>
<dbReference type="Gene3D" id="3.40.50.1240">
    <property type="entry name" value="Phosphoglycerate mutase-like"/>
    <property type="match status" value="1"/>
</dbReference>
<evidence type="ECO:0000256" key="8">
    <source>
        <dbReference type="SAM" id="SignalP"/>
    </source>
</evidence>
<dbReference type="InterPro" id="IPR029033">
    <property type="entry name" value="His_PPase_superfam"/>
</dbReference>
<evidence type="ECO:0000256" key="3">
    <source>
        <dbReference type="ARBA" id="ARBA00012646"/>
    </source>
</evidence>
<keyword evidence="7" id="KW-0325">Glycoprotein</keyword>
<evidence type="ECO:0000256" key="6">
    <source>
        <dbReference type="ARBA" id="ARBA00023157"/>
    </source>
</evidence>
<dbReference type="InParanoid" id="A0A7R8UQQ3"/>
<dbReference type="InterPro" id="IPR050645">
    <property type="entry name" value="Histidine_acid_phosphatase"/>
</dbReference>
<dbReference type="CDD" id="cd07061">
    <property type="entry name" value="HP_HAP_like"/>
    <property type="match status" value="1"/>
</dbReference>
<dbReference type="Pfam" id="PF00328">
    <property type="entry name" value="His_Phos_2"/>
    <property type="match status" value="1"/>
</dbReference>
<keyword evidence="10" id="KW-1185">Reference proteome</keyword>
<feature type="signal peptide" evidence="8">
    <location>
        <begin position="1"/>
        <end position="19"/>
    </location>
</feature>
<dbReference type="EMBL" id="LR899011">
    <property type="protein sequence ID" value="CAD7084883.1"/>
    <property type="molecule type" value="Genomic_DNA"/>
</dbReference>
<sequence>MTGMLFGFLLVCCQKRASAKPTLKAVLMLTRHGDRAPNGVYPKDPYLSFRWPGGLGALSKKGERQMKMSGSLKAARYKSLLGSIDNSSVNANIFVLSSSMERCFKSARYFLDGFLTGKWNEDLINVLPHEQDEFLLVKGKSCSPYYKTLFSGCSFEDPDVKNFLKSNNIGSRFFKLLEEKTGLEMTSIGPVFLLDDILSVQRDNGFPLPKWAYSLYDQYIHPIARFAFDKMSSSDYMQIRSGVLLRDMIERLDAVTSDPSRQNIVLYSAHDLTISALMHHMEIIDQCDIKPEYGACFAIELYENPDIPDDYQVKLFYFKNYADQHPAEIKLPFSNKLCTFKEFKDLMNPKVTNDYEKTCSESRIVSPENTTSQQRIWDLFKESEMQYFKFLLQQLSK</sequence>
<dbReference type="PROSITE" id="PS00616">
    <property type="entry name" value="HIS_ACID_PHOSPHAT_1"/>
    <property type="match status" value="1"/>
</dbReference>
<dbReference type="AlphaFoldDB" id="A0A7R8UQQ3"/>
<evidence type="ECO:0000313" key="10">
    <source>
        <dbReference type="Proteomes" id="UP000594454"/>
    </source>
</evidence>
<accession>A0A7R8UQQ3</accession>
<evidence type="ECO:0000256" key="4">
    <source>
        <dbReference type="ARBA" id="ARBA00022729"/>
    </source>
</evidence>
<dbReference type="SUPFAM" id="SSF53254">
    <property type="entry name" value="Phosphoglycerate mutase-like"/>
    <property type="match status" value="1"/>
</dbReference>
<organism evidence="9 10">
    <name type="scientific">Hermetia illucens</name>
    <name type="common">Black soldier fly</name>
    <dbReference type="NCBI Taxonomy" id="343691"/>
    <lineage>
        <taxon>Eukaryota</taxon>
        <taxon>Metazoa</taxon>
        <taxon>Ecdysozoa</taxon>
        <taxon>Arthropoda</taxon>
        <taxon>Hexapoda</taxon>
        <taxon>Insecta</taxon>
        <taxon>Pterygota</taxon>
        <taxon>Neoptera</taxon>
        <taxon>Endopterygota</taxon>
        <taxon>Diptera</taxon>
        <taxon>Brachycera</taxon>
        <taxon>Stratiomyomorpha</taxon>
        <taxon>Stratiomyidae</taxon>
        <taxon>Hermetiinae</taxon>
        <taxon>Hermetia</taxon>
    </lineage>
</organism>
<dbReference type="OrthoDB" id="258392at2759"/>
<dbReference type="GO" id="GO:0003993">
    <property type="term" value="F:acid phosphatase activity"/>
    <property type="evidence" value="ECO:0007669"/>
    <property type="project" value="UniProtKB-EC"/>
</dbReference>
<dbReference type="Proteomes" id="UP000594454">
    <property type="component" value="Chromosome 3"/>
</dbReference>
<protein>
    <recommendedName>
        <fullName evidence="3">acid phosphatase</fullName>
        <ecNumber evidence="3">3.1.3.2</ecNumber>
    </recommendedName>
</protein>
<evidence type="ECO:0000256" key="2">
    <source>
        <dbReference type="ARBA" id="ARBA00005375"/>
    </source>
</evidence>
<dbReference type="InterPro" id="IPR033379">
    <property type="entry name" value="Acid_Pase_AS"/>
</dbReference>
<dbReference type="PANTHER" id="PTHR11567:SF211">
    <property type="entry name" value="PROSTATIC ACID PHOSPHATASE"/>
    <property type="match status" value="1"/>
</dbReference>
<keyword evidence="4 8" id="KW-0732">Signal</keyword>
<reference evidence="9 10" key="1">
    <citation type="submission" date="2020-11" db="EMBL/GenBank/DDBJ databases">
        <authorList>
            <person name="Wallbank WR R."/>
            <person name="Pardo Diaz C."/>
            <person name="Kozak K."/>
            <person name="Martin S."/>
            <person name="Jiggins C."/>
            <person name="Moest M."/>
            <person name="Warren A I."/>
            <person name="Generalovic N T."/>
            <person name="Byers J.R.P. K."/>
            <person name="Montejo-Kovacevich G."/>
            <person name="Yen C E."/>
        </authorList>
    </citation>
    <scope>NUCLEOTIDE SEQUENCE [LARGE SCALE GENOMIC DNA]</scope>
</reference>
<keyword evidence="6" id="KW-1015">Disulfide bond</keyword>
<dbReference type="EC" id="3.1.3.2" evidence="3"/>
<name>A0A7R8UQQ3_HERIL</name>
<feature type="chain" id="PRO_5031380369" description="acid phosphatase" evidence="8">
    <location>
        <begin position="20"/>
        <end position="397"/>
    </location>
</feature>
<proteinExistence type="inferred from homology"/>
<dbReference type="InterPro" id="IPR000560">
    <property type="entry name" value="His_Pase_clade-2"/>
</dbReference>
<comment type="similarity">
    <text evidence="2">Belongs to the histidine acid phosphatase family.</text>
</comment>
<evidence type="ECO:0000256" key="1">
    <source>
        <dbReference type="ARBA" id="ARBA00000032"/>
    </source>
</evidence>
<evidence type="ECO:0000313" key="9">
    <source>
        <dbReference type="EMBL" id="CAD7084883.1"/>
    </source>
</evidence>
<evidence type="ECO:0000256" key="7">
    <source>
        <dbReference type="ARBA" id="ARBA00023180"/>
    </source>
</evidence>
<keyword evidence="5" id="KW-0378">Hydrolase</keyword>